<feature type="domain" description="G-protein coupled receptors family 1 profile" evidence="13">
    <location>
        <begin position="37"/>
        <end position="290"/>
    </location>
</feature>
<dbReference type="KEGG" id="epa:110253427"/>
<feature type="transmembrane region" description="Helical" evidence="12">
    <location>
        <begin position="165"/>
        <end position="189"/>
    </location>
</feature>
<feature type="transmembrane region" description="Helical" evidence="12">
    <location>
        <begin position="98"/>
        <end position="119"/>
    </location>
</feature>
<keyword evidence="3 10" id="KW-0812">Transmembrane</keyword>
<dbReference type="SUPFAM" id="SSF81321">
    <property type="entry name" value="Family A G protein-coupled receptor-like"/>
    <property type="match status" value="1"/>
</dbReference>
<feature type="region of interest" description="Disordered" evidence="11">
    <location>
        <begin position="314"/>
        <end position="338"/>
    </location>
</feature>
<evidence type="ECO:0000259" key="13">
    <source>
        <dbReference type="PROSITE" id="PS50262"/>
    </source>
</evidence>
<evidence type="ECO:0000256" key="3">
    <source>
        <dbReference type="ARBA" id="ARBA00022692"/>
    </source>
</evidence>
<evidence type="ECO:0000256" key="9">
    <source>
        <dbReference type="ARBA" id="ARBA00023224"/>
    </source>
</evidence>
<dbReference type="SMART" id="SM01381">
    <property type="entry name" value="7TM_GPCR_Srsx"/>
    <property type="match status" value="1"/>
</dbReference>
<dbReference type="Pfam" id="PF00001">
    <property type="entry name" value="7tm_1"/>
    <property type="match status" value="1"/>
</dbReference>
<dbReference type="PROSITE" id="PS00237">
    <property type="entry name" value="G_PROTEIN_RECEP_F1_1"/>
    <property type="match status" value="1"/>
</dbReference>
<dbReference type="AlphaFoldDB" id="A0A913Y7F3"/>
<dbReference type="OMA" id="LECRNST"/>
<evidence type="ECO:0000256" key="7">
    <source>
        <dbReference type="ARBA" id="ARBA00023170"/>
    </source>
</evidence>
<feature type="transmembrane region" description="Helical" evidence="12">
    <location>
        <begin position="276"/>
        <end position="294"/>
    </location>
</feature>
<keyword evidence="9 10" id="KW-0807">Transducer</keyword>
<dbReference type="GO" id="GO:0005886">
    <property type="term" value="C:plasma membrane"/>
    <property type="evidence" value="ECO:0007669"/>
    <property type="project" value="UniProtKB-SubCell"/>
</dbReference>
<keyword evidence="6 12" id="KW-0472">Membrane</keyword>
<evidence type="ECO:0000313" key="14">
    <source>
        <dbReference type="EnsemblMetazoa" id="XP_020915996.1"/>
    </source>
</evidence>
<evidence type="ECO:0000313" key="15">
    <source>
        <dbReference type="Proteomes" id="UP000887567"/>
    </source>
</evidence>
<sequence>MSFSWQRNNCSGSAAPKELSFSTAIISLGFCVVAAPCNLLICLTIYKDPHKNLRTPFNLLILNVALADLIQGVLVLPLSAAYHGMEGFQNASSQLLKALHLFFFISCTASIMSIGALAVDRCIAVSYPFRYRSESSYSRSVRISILIWLISASLSFVYFHVDFIIYTFVFVNSVILVTVFVLIVVHHWVKRSLRNHRKRREFQLSTDFNKKIKKSSSFNGHRGKMIMRHTRMTHTFLAILMAFLLLSTPSFVFAYLLNFCNICGCNTLHVFRDLHFLFVLFPSSVNPFLFGLRLPHFKRALMVVISRRKRNSHEQNYSKDVTSTAEDDGLSSSQHRRRGSCCYRPSLKQKSTLENPFLREINKNDKIRNGNIELGIVNKDLNCLELDEESKQYRKLGFDSSFSENSNPYGRADNGGFESANLRDYRLTSIV</sequence>
<dbReference type="GeneID" id="110253427"/>
<dbReference type="RefSeq" id="XP_020915996.1">
    <property type="nucleotide sequence ID" value="XM_021060337.1"/>
</dbReference>
<dbReference type="CDD" id="cd00637">
    <property type="entry name" value="7tm_classA_rhodopsin-like"/>
    <property type="match status" value="1"/>
</dbReference>
<dbReference type="PRINTS" id="PR00237">
    <property type="entry name" value="GPCRRHODOPSN"/>
</dbReference>
<feature type="transmembrane region" description="Helical" evidence="12">
    <location>
        <begin position="140"/>
        <end position="159"/>
    </location>
</feature>
<dbReference type="PROSITE" id="PS50262">
    <property type="entry name" value="G_PROTEIN_RECEP_F1_2"/>
    <property type="match status" value="1"/>
</dbReference>
<feature type="transmembrane region" description="Helical" evidence="12">
    <location>
        <begin position="57"/>
        <end position="78"/>
    </location>
</feature>
<dbReference type="Proteomes" id="UP000887567">
    <property type="component" value="Unplaced"/>
</dbReference>
<keyword evidence="4 12" id="KW-1133">Transmembrane helix</keyword>
<dbReference type="OrthoDB" id="5960696at2759"/>
<dbReference type="InterPro" id="IPR000276">
    <property type="entry name" value="GPCR_Rhodpsn"/>
</dbReference>
<dbReference type="Gene3D" id="1.20.1070.10">
    <property type="entry name" value="Rhodopsin 7-helix transmembrane proteins"/>
    <property type="match status" value="1"/>
</dbReference>
<evidence type="ECO:0000256" key="4">
    <source>
        <dbReference type="ARBA" id="ARBA00022989"/>
    </source>
</evidence>
<feature type="transmembrane region" description="Helical" evidence="12">
    <location>
        <begin position="20"/>
        <end position="45"/>
    </location>
</feature>
<protein>
    <recommendedName>
        <fullName evidence="13">G-protein coupled receptors family 1 profile domain-containing protein</fullName>
    </recommendedName>
</protein>
<evidence type="ECO:0000256" key="6">
    <source>
        <dbReference type="ARBA" id="ARBA00023136"/>
    </source>
</evidence>
<keyword evidence="8" id="KW-0325">Glycoprotein</keyword>
<dbReference type="InterPro" id="IPR017452">
    <property type="entry name" value="GPCR_Rhodpsn_7TM"/>
</dbReference>
<evidence type="ECO:0000256" key="10">
    <source>
        <dbReference type="RuleBase" id="RU000688"/>
    </source>
</evidence>
<keyword evidence="7 10" id="KW-0675">Receptor</keyword>
<proteinExistence type="inferred from homology"/>
<accession>A0A913Y7F3</accession>
<keyword evidence="2" id="KW-1003">Cell membrane</keyword>
<keyword evidence="5 10" id="KW-0297">G-protein coupled receptor</keyword>
<evidence type="ECO:0000256" key="1">
    <source>
        <dbReference type="ARBA" id="ARBA00004651"/>
    </source>
</evidence>
<organism evidence="14 15">
    <name type="scientific">Exaiptasia diaphana</name>
    <name type="common">Tropical sea anemone</name>
    <name type="synonym">Aiptasia pulchella</name>
    <dbReference type="NCBI Taxonomy" id="2652724"/>
    <lineage>
        <taxon>Eukaryota</taxon>
        <taxon>Metazoa</taxon>
        <taxon>Cnidaria</taxon>
        <taxon>Anthozoa</taxon>
        <taxon>Hexacorallia</taxon>
        <taxon>Actiniaria</taxon>
        <taxon>Aiptasiidae</taxon>
        <taxon>Exaiptasia</taxon>
    </lineage>
</organism>
<keyword evidence="15" id="KW-1185">Reference proteome</keyword>
<reference evidence="14" key="1">
    <citation type="submission" date="2022-11" db="UniProtKB">
        <authorList>
            <consortium name="EnsemblMetazoa"/>
        </authorList>
    </citation>
    <scope>IDENTIFICATION</scope>
</reference>
<feature type="transmembrane region" description="Helical" evidence="12">
    <location>
        <begin position="235"/>
        <end position="256"/>
    </location>
</feature>
<name>A0A913Y7F3_EXADI</name>
<dbReference type="EnsemblMetazoa" id="XM_021060337.1">
    <property type="protein sequence ID" value="XP_020915996.1"/>
    <property type="gene ID" value="LOC110253427"/>
</dbReference>
<evidence type="ECO:0000256" key="11">
    <source>
        <dbReference type="SAM" id="MobiDB-lite"/>
    </source>
</evidence>
<dbReference type="GO" id="GO:0004930">
    <property type="term" value="F:G protein-coupled receptor activity"/>
    <property type="evidence" value="ECO:0007669"/>
    <property type="project" value="UniProtKB-KW"/>
</dbReference>
<dbReference type="PANTHER" id="PTHR24246:SF27">
    <property type="entry name" value="ADENOSINE RECEPTOR, ISOFORM A"/>
    <property type="match status" value="1"/>
</dbReference>
<dbReference type="PANTHER" id="PTHR24246">
    <property type="entry name" value="OLFACTORY RECEPTOR AND ADENOSINE RECEPTOR"/>
    <property type="match status" value="1"/>
</dbReference>
<evidence type="ECO:0000256" key="2">
    <source>
        <dbReference type="ARBA" id="ARBA00022475"/>
    </source>
</evidence>
<evidence type="ECO:0000256" key="5">
    <source>
        <dbReference type="ARBA" id="ARBA00023040"/>
    </source>
</evidence>
<comment type="subcellular location">
    <subcellularLocation>
        <location evidence="1">Cell membrane</location>
        <topology evidence="1">Multi-pass membrane protein</topology>
    </subcellularLocation>
</comment>
<evidence type="ECO:0000256" key="8">
    <source>
        <dbReference type="ARBA" id="ARBA00023180"/>
    </source>
</evidence>
<evidence type="ECO:0000256" key="12">
    <source>
        <dbReference type="SAM" id="Phobius"/>
    </source>
</evidence>
<comment type="similarity">
    <text evidence="10">Belongs to the G-protein coupled receptor 1 family.</text>
</comment>